<dbReference type="PROSITE" id="PS51683">
    <property type="entry name" value="SAM_OMT_II"/>
    <property type="match status" value="1"/>
</dbReference>
<dbReference type="InterPro" id="IPR001077">
    <property type="entry name" value="COMT_C"/>
</dbReference>
<organism evidence="6 7">
    <name type="scientific">Mollisia scopiformis</name>
    <name type="common">Conifer needle endophyte fungus</name>
    <name type="synonym">Phialocephala scopiformis</name>
    <dbReference type="NCBI Taxonomy" id="149040"/>
    <lineage>
        <taxon>Eukaryota</taxon>
        <taxon>Fungi</taxon>
        <taxon>Dikarya</taxon>
        <taxon>Ascomycota</taxon>
        <taxon>Pezizomycotina</taxon>
        <taxon>Leotiomycetes</taxon>
        <taxon>Helotiales</taxon>
        <taxon>Mollisiaceae</taxon>
        <taxon>Mollisia</taxon>
    </lineage>
</organism>
<keyword evidence="7" id="KW-1185">Reference proteome</keyword>
<dbReference type="EMBL" id="KQ947418">
    <property type="protein sequence ID" value="KUJ15182.1"/>
    <property type="molecule type" value="Genomic_DNA"/>
</dbReference>
<dbReference type="AlphaFoldDB" id="A0A194X5V8"/>
<dbReference type="GO" id="GO:0046983">
    <property type="term" value="F:protein dimerization activity"/>
    <property type="evidence" value="ECO:0007669"/>
    <property type="project" value="InterPro"/>
</dbReference>
<dbReference type="SUPFAM" id="SSF46785">
    <property type="entry name" value="Winged helix' DNA-binding domain"/>
    <property type="match status" value="1"/>
</dbReference>
<dbReference type="KEGG" id="psco:LY89DRAFT_719795"/>
<dbReference type="Proteomes" id="UP000070700">
    <property type="component" value="Unassembled WGS sequence"/>
</dbReference>
<dbReference type="InterPro" id="IPR036388">
    <property type="entry name" value="WH-like_DNA-bd_sf"/>
</dbReference>
<gene>
    <name evidence="6" type="ORF">LY89DRAFT_719795</name>
</gene>
<accession>A0A194X5V8</accession>
<dbReference type="Gene3D" id="3.40.50.150">
    <property type="entry name" value="Vaccinia Virus protein VP39"/>
    <property type="match status" value="1"/>
</dbReference>
<dbReference type="Pfam" id="PF08100">
    <property type="entry name" value="Dimerisation"/>
    <property type="match status" value="1"/>
</dbReference>
<proteinExistence type="predicted"/>
<protein>
    <submittedName>
        <fullName evidence="6">S-adenosyl-L-methionine-dependent methyltransferase</fullName>
    </submittedName>
</protein>
<dbReference type="GO" id="GO:0008171">
    <property type="term" value="F:O-methyltransferase activity"/>
    <property type="evidence" value="ECO:0007669"/>
    <property type="project" value="InterPro"/>
</dbReference>
<dbReference type="InParanoid" id="A0A194X5V8"/>
<dbReference type="GO" id="GO:0032259">
    <property type="term" value="P:methylation"/>
    <property type="evidence" value="ECO:0007669"/>
    <property type="project" value="UniProtKB-KW"/>
</dbReference>
<feature type="domain" description="O-methyltransferase dimerisation" evidence="5">
    <location>
        <begin position="73"/>
        <end position="141"/>
    </location>
</feature>
<evidence type="ECO:0000256" key="3">
    <source>
        <dbReference type="ARBA" id="ARBA00022691"/>
    </source>
</evidence>
<feature type="domain" description="O-methyltransferase C-terminal" evidence="4">
    <location>
        <begin position="195"/>
        <end position="389"/>
    </location>
</feature>
<evidence type="ECO:0000256" key="2">
    <source>
        <dbReference type="ARBA" id="ARBA00022679"/>
    </source>
</evidence>
<dbReference type="OrthoDB" id="1535081at2759"/>
<dbReference type="InterPro" id="IPR012967">
    <property type="entry name" value="COMT_dimerisation"/>
</dbReference>
<keyword evidence="3" id="KW-0949">S-adenosyl-L-methionine</keyword>
<name>A0A194X5V8_MOLSC</name>
<dbReference type="InterPro" id="IPR029063">
    <property type="entry name" value="SAM-dependent_MTases_sf"/>
</dbReference>
<dbReference type="GeneID" id="28828246"/>
<keyword evidence="2 6" id="KW-0808">Transferase</keyword>
<evidence type="ECO:0000259" key="4">
    <source>
        <dbReference type="Pfam" id="PF00891"/>
    </source>
</evidence>
<dbReference type="RefSeq" id="XP_018069537.1">
    <property type="nucleotide sequence ID" value="XM_018218520.1"/>
</dbReference>
<sequence length="419" mass="46018">MAAPAPMIPRKDELQTLIAELTNVAADYSASPDLQGYVSRVQVIAKLKDITKSLITVDQLPNYHGLNMAELIALRTFIKLKVFVAIPESGSISLADLSKATGAQESLLERMARILVATGFLDQTRPDGGDYKHTKFSLSYIVTPAPGPAKLFLSMYDEWFKNMHNFDDYLAAHDLLSHATEPDNHLHNPYTWTHKQEGTPVWTIMAQDPEKFATFQVAMSGLDAAIPVIGHFPFSSLATHESKVQLVDVGGGHGAVLKQILSVHPDLDPKQVVLQDRPEVLELARSNGLSVDVQLQAHDFMTEQPVKGARAYFMRMILHDYADPMCVEILGRLAEAMDAESRLLVCEMVIPQWVGELDFPAAVLDQCVLAMGGKERTEAGFKALFEAVGIELVQVWRVPGVPGACVEGRLKGSYLGSQS</sequence>
<dbReference type="PANTHER" id="PTHR43712:SF1">
    <property type="entry name" value="HYPOTHETICAL O-METHYLTRANSFERASE (EUROFUNG)-RELATED"/>
    <property type="match status" value="1"/>
</dbReference>
<keyword evidence="1 6" id="KW-0489">Methyltransferase</keyword>
<evidence type="ECO:0000256" key="1">
    <source>
        <dbReference type="ARBA" id="ARBA00022603"/>
    </source>
</evidence>
<reference evidence="6 7" key="1">
    <citation type="submission" date="2015-10" db="EMBL/GenBank/DDBJ databases">
        <title>Full genome of DAOMC 229536 Phialocephala scopiformis, a fungal endophyte of spruce producing the potent anti-insectan compound rugulosin.</title>
        <authorList>
            <consortium name="DOE Joint Genome Institute"/>
            <person name="Walker A.K."/>
            <person name="Frasz S.L."/>
            <person name="Seifert K.A."/>
            <person name="Miller J.D."/>
            <person name="Mondo S.J."/>
            <person name="Labutti K."/>
            <person name="Lipzen A."/>
            <person name="Dockter R."/>
            <person name="Kennedy M."/>
            <person name="Grigoriev I.V."/>
            <person name="Spatafora J.W."/>
        </authorList>
    </citation>
    <scope>NUCLEOTIDE SEQUENCE [LARGE SCALE GENOMIC DNA]</scope>
    <source>
        <strain evidence="6 7">CBS 120377</strain>
    </source>
</reference>
<evidence type="ECO:0000313" key="6">
    <source>
        <dbReference type="EMBL" id="KUJ15182.1"/>
    </source>
</evidence>
<evidence type="ECO:0000313" key="7">
    <source>
        <dbReference type="Proteomes" id="UP000070700"/>
    </source>
</evidence>
<dbReference type="PANTHER" id="PTHR43712">
    <property type="entry name" value="PUTATIVE (AFU_ORTHOLOGUE AFUA_4G14580)-RELATED"/>
    <property type="match status" value="1"/>
</dbReference>
<dbReference type="Pfam" id="PF00891">
    <property type="entry name" value="Methyltransf_2"/>
    <property type="match status" value="1"/>
</dbReference>
<dbReference type="InterPro" id="IPR016461">
    <property type="entry name" value="COMT-like"/>
</dbReference>
<evidence type="ECO:0000259" key="5">
    <source>
        <dbReference type="Pfam" id="PF08100"/>
    </source>
</evidence>
<dbReference type="Gene3D" id="1.10.10.10">
    <property type="entry name" value="Winged helix-like DNA-binding domain superfamily/Winged helix DNA-binding domain"/>
    <property type="match status" value="1"/>
</dbReference>
<dbReference type="InterPro" id="IPR036390">
    <property type="entry name" value="WH_DNA-bd_sf"/>
</dbReference>
<dbReference type="SUPFAM" id="SSF53335">
    <property type="entry name" value="S-adenosyl-L-methionine-dependent methyltransferases"/>
    <property type="match status" value="1"/>
</dbReference>